<dbReference type="SMART" id="SM00849">
    <property type="entry name" value="Lactamase_B"/>
    <property type="match status" value="1"/>
</dbReference>
<reference evidence="4 5" key="1">
    <citation type="journal article" date="2016" name="Nat. Commun.">
        <title>Thousands of microbial genomes shed light on interconnected biogeochemical processes in an aquifer system.</title>
        <authorList>
            <person name="Anantharaman K."/>
            <person name="Brown C.T."/>
            <person name="Hug L.A."/>
            <person name="Sharon I."/>
            <person name="Castelle C.J."/>
            <person name="Probst A.J."/>
            <person name="Thomas B.C."/>
            <person name="Singh A."/>
            <person name="Wilkins M.J."/>
            <person name="Karaoz U."/>
            <person name="Brodie E.L."/>
            <person name="Williams K.H."/>
            <person name="Hubbard S.S."/>
            <person name="Banfield J.F."/>
        </authorList>
    </citation>
    <scope>NUCLEOTIDE SEQUENCE [LARGE SCALE GENOMIC DNA]</scope>
</reference>
<dbReference type="Proteomes" id="UP000177507">
    <property type="component" value="Unassembled WGS sequence"/>
</dbReference>
<dbReference type="SMART" id="SM01027">
    <property type="entry name" value="Beta-Casp"/>
    <property type="match status" value="1"/>
</dbReference>
<dbReference type="STRING" id="1802668.A2831_02020"/>
<dbReference type="Gene3D" id="3.60.15.10">
    <property type="entry name" value="Ribonuclease Z/Hydroxyacylglutathione hydrolase-like"/>
    <property type="match status" value="1"/>
</dbReference>
<evidence type="ECO:0000313" key="5">
    <source>
        <dbReference type="Proteomes" id="UP000177507"/>
    </source>
</evidence>
<dbReference type="Gene3D" id="3.40.50.10890">
    <property type="match status" value="1"/>
</dbReference>
<dbReference type="InterPro" id="IPR036866">
    <property type="entry name" value="RibonucZ/Hydroxyglut_hydro"/>
</dbReference>
<dbReference type="InterPro" id="IPR001279">
    <property type="entry name" value="Metallo-B-lactamas"/>
</dbReference>
<evidence type="ECO:0008006" key="6">
    <source>
        <dbReference type="Google" id="ProtNLM"/>
    </source>
</evidence>
<accession>A0A1F8EV90</accession>
<dbReference type="PANTHER" id="PTHR11203">
    <property type="entry name" value="CLEAVAGE AND POLYADENYLATION SPECIFICITY FACTOR FAMILY MEMBER"/>
    <property type="match status" value="1"/>
</dbReference>
<dbReference type="InterPro" id="IPR050698">
    <property type="entry name" value="MBL"/>
</dbReference>
<comment type="caution">
    <text evidence="4">The sequence shown here is derived from an EMBL/GenBank/DDBJ whole genome shotgun (WGS) entry which is preliminary data.</text>
</comment>
<feature type="domain" description="Metallo-beta-lactamase" evidence="2">
    <location>
        <begin position="21"/>
        <end position="213"/>
    </location>
</feature>
<dbReference type="AlphaFoldDB" id="A0A1F8EV90"/>
<evidence type="ECO:0000259" key="3">
    <source>
        <dbReference type="SMART" id="SM01027"/>
    </source>
</evidence>
<dbReference type="InterPro" id="IPR022712">
    <property type="entry name" value="Beta_Casp"/>
</dbReference>
<organism evidence="4 5">
    <name type="scientific">Candidatus Yanofskybacteria bacterium RIFCSPHIGHO2_01_FULL_44_17</name>
    <dbReference type="NCBI Taxonomy" id="1802668"/>
    <lineage>
        <taxon>Bacteria</taxon>
        <taxon>Candidatus Yanofskyibacteriota</taxon>
    </lineage>
</organism>
<gene>
    <name evidence="4" type="ORF">A2831_02020</name>
</gene>
<dbReference type="PANTHER" id="PTHR11203:SF37">
    <property type="entry name" value="INTEGRATOR COMPLEX SUBUNIT 11"/>
    <property type="match status" value="1"/>
</dbReference>
<evidence type="ECO:0000313" key="4">
    <source>
        <dbReference type="EMBL" id="OGN04795.1"/>
    </source>
</evidence>
<dbReference type="GO" id="GO:0016787">
    <property type="term" value="F:hydrolase activity"/>
    <property type="evidence" value="ECO:0007669"/>
    <property type="project" value="UniProtKB-KW"/>
</dbReference>
<evidence type="ECO:0000256" key="1">
    <source>
        <dbReference type="ARBA" id="ARBA00022801"/>
    </source>
</evidence>
<dbReference type="EMBL" id="MGJI01000017">
    <property type="protein sequence ID" value="OGN04795.1"/>
    <property type="molecule type" value="Genomic_DNA"/>
</dbReference>
<proteinExistence type="predicted"/>
<keyword evidence="1" id="KW-0378">Hydrolase</keyword>
<dbReference type="SUPFAM" id="SSF56281">
    <property type="entry name" value="Metallo-hydrolase/oxidoreductase"/>
    <property type="match status" value="1"/>
</dbReference>
<dbReference type="Pfam" id="PF00753">
    <property type="entry name" value="Lactamase_B"/>
    <property type="match status" value="1"/>
</dbReference>
<protein>
    <recommendedName>
        <fullName evidence="6">Metallo-beta-lactamase domain-containing protein</fullName>
    </recommendedName>
</protein>
<feature type="domain" description="Beta-Casp" evidence="3">
    <location>
        <begin position="254"/>
        <end position="372"/>
    </location>
</feature>
<sequence>MNNESLIYLGGSSVGGNDGPGPSSTVLQIGDRALMVDCGIELLKERQYGFPDFSALALRGITVSTLVLTHAHLDHVGSVGIASEKGVFKNEGKIYGSPQTNAWLPRILDETWGRGVGNDYYRSINVVSDMLTMIPYGEFEIMPGVPAFAGAAGHVPGALYLLVKLPSGKIVLFCGDNSWHDQEIVAGSQLPDDLPNRWLPDIIAVTDLTNPGLTKFDYELEMQRLENHAIDSLVNHRRKIFFATFALGRGQNVVLRMAKTLARLKVETGIRVPLYLDGSSVDIMRIFKEKRWSPADHEFSFEGIELISGEGRQKGEMRRDILESDEPAVVVTPAGFGDGGPIRYYLERGAGDANFEFIATSWLLPGCTMDKLLEKVQRREATGRKMLLKLEDDRNNTVKTINIECHAQHFRLSAHGGLGETRDMVRKIVERRGGKKLEMIGLSHGSWESKQTAARVLGEYSESVIPVFPGACYKL</sequence>
<name>A0A1F8EV90_9BACT</name>
<evidence type="ECO:0000259" key="2">
    <source>
        <dbReference type="SMART" id="SM00849"/>
    </source>
</evidence>
<dbReference type="GO" id="GO:0004521">
    <property type="term" value="F:RNA endonuclease activity"/>
    <property type="evidence" value="ECO:0007669"/>
    <property type="project" value="TreeGrafter"/>
</dbReference>